<accession>A0A0N7L9X0</accession>
<evidence type="ECO:0000313" key="2">
    <source>
        <dbReference type="Proteomes" id="UP000054845"/>
    </source>
</evidence>
<organism evidence="1 2">
    <name type="scientific">Ceraceosorus bombacis</name>
    <dbReference type="NCBI Taxonomy" id="401625"/>
    <lineage>
        <taxon>Eukaryota</taxon>
        <taxon>Fungi</taxon>
        <taxon>Dikarya</taxon>
        <taxon>Basidiomycota</taxon>
        <taxon>Ustilaginomycotina</taxon>
        <taxon>Exobasidiomycetes</taxon>
        <taxon>Ceraceosorales</taxon>
        <taxon>Ceraceosoraceae</taxon>
        <taxon>Ceraceosorus</taxon>
    </lineage>
</organism>
<dbReference type="AlphaFoldDB" id="A0A0N7L9X0"/>
<name>A0A0N7L9X0_9BASI</name>
<proteinExistence type="predicted"/>
<dbReference type="EMBL" id="CCYA01000250">
    <property type="protein sequence ID" value="CEH14962.1"/>
    <property type="molecule type" value="Genomic_DNA"/>
</dbReference>
<dbReference type="Proteomes" id="UP000054845">
    <property type="component" value="Unassembled WGS sequence"/>
</dbReference>
<protein>
    <submittedName>
        <fullName evidence="1">Uncharacterized protein</fullName>
    </submittedName>
</protein>
<keyword evidence="2" id="KW-1185">Reference proteome</keyword>
<evidence type="ECO:0000313" key="1">
    <source>
        <dbReference type="EMBL" id="CEH14962.1"/>
    </source>
</evidence>
<reference evidence="1 2" key="1">
    <citation type="submission" date="2014-09" db="EMBL/GenBank/DDBJ databases">
        <authorList>
            <person name="Magalhaes I.L.F."/>
            <person name="Oliveira U."/>
            <person name="Santos F.R."/>
            <person name="Vidigal T.H.D.A."/>
            <person name="Brescovit A.D."/>
            <person name="Santos A.J."/>
        </authorList>
    </citation>
    <scope>NUCLEOTIDE SEQUENCE [LARGE SCALE GENOMIC DNA]</scope>
</reference>
<sequence length="60" mass="6442">MRTGIRIADGRLKKALPHALFSDVQNNDSAGQHPLQSACTNIGDSPCRSPAFEMARSESS</sequence>